<dbReference type="InterPro" id="IPR014825">
    <property type="entry name" value="DNA_alkylation"/>
</dbReference>
<gene>
    <name evidence="1" type="ORF">SAMN05421663_102381</name>
</gene>
<accession>A0A1G6LGM8</accession>
<proteinExistence type="predicted"/>
<dbReference type="SUPFAM" id="SSF48371">
    <property type="entry name" value="ARM repeat"/>
    <property type="match status" value="1"/>
</dbReference>
<keyword evidence="2" id="KW-1185">Reference proteome</keyword>
<name>A0A1G6LGM8_9BACI</name>
<dbReference type="AlphaFoldDB" id="A0A1G6LGM8"/>
<evidence type="ECO:0000313" key="1">
    <source>
        <dbReference type="EMBL" id="SDC42438.1"/>
    </source>
</evidence>
<dbReference type="InterPro" id="IPR016024">
    <property type="entry name" value="ARM-type_fold"/>
</dbReference>
<sequence>MAEPLKAIYTRKFLEGFASKVKKSYHDFDDSAFVGGVMDGSWEDLELKGRIRKISQVLGSYLPRNYPEAIGILLAIQDQCEGFPYLFFPDFVEVFGQEPEHEELSLHALEQFTKRSTAEFAIRPFLIKSPGRIMKKMVQWAQSDDHHVRRLASEGCRPRLPWGQALKQFKADPSPIFEVLELLKADTSLYVRKSVANNLNDIAKDNPDQVIRTAKSWSGFSPETDWIIRHGCRTLLRNGEPEVMALFGYEKTVENLEDAMIAMDRHRVNIGESASLTYSFKVGKQTKLRLEYAIDFIKKRGTSRKKFLLSDRVFKEGEIVTKERAHNWKDLTTRIHYPGVHRIALLANGVEIAHTDIELIK</sequence>
<dbReference type="STRING" id="361279.SAMN05421663_102381"/>
<dbReference type="Pfam" id="PF08713">
    <property type="entry name" value="DNA_alkylation"/>
    <property type="match status" value="1"/>
</dbReference>
<protein>
    <submittedName>
        <fullName evidence="1">3-methyladenine DNA glycosylase AlkC</fullName>
    </submittedName>
</protein>
<dbReference type="RefSeq" id="WP_093726200.1">
    <property type="nucleotide sequence ID" value="NZ_FMZB01000002.1"/>
</dbReference>
<dbReference type="OrthoDB" id="9797162at2"/>
<reference evidence="2" key="1">
    <citation type="submission" date="2016-10" db="EMBL/GenBank/DDBJ databases">
        <authorList>
            <person name="Varghese N."/>
            <person name="Submissions S."/>
        </authorList>
    </citation>
    <scope>NUCLEOTIDE SEQUENCE [LARGE SCALE GENOMIC DNA]</scope>
    <source>
        <strain evidence="2">DSM 21620</strain>
    </source>
</reference>
<evidence type="ECO:0000313" key="2">
    <source>
        <dbReference type="Proteomes" id="UP000198666"/>
    </source>
</evidence>
<dbReference type="EMBL" id="FMZB01000002">
    <property type="protein sequence ID" value="SDC42438.1"/>
    <property type="molecule type" value="Genomic_DNA"/>
</dbReference>
<dbReference type="Proteomes" id="UP000198666">
    <property type="component" value="Unassembled WGS sequence"/>
</dbReference>
<organism evidence="1 2">
    <name type="scientific">Terribacillus halophilus</name>
    <dbReference type="NCBI Taxonomy" id="361279"/>
    <lineage>
        <taxon>Bacteria</taxon>
        <taxon>Bacillati</taxon>
        <taxon>Bacillota</taxon>
        <taxon>Bacilli</taxon>
        <taxon>Bacillales</taxon>
        <taxon>Bacillaceae</taxon>
        <taxon>Terribacillus</taxon>
    </lineage>
</organism>
<dbReference type="Gene3D" id="1.25.40.290">
    <property type="entry name" value="ARM repeat domains"/>
    <property type="match status" value="1"/>
</dbReference>